<reference evidence="1" key="2">
    <citation type="journal article" date="2024" name="Plant">
        <title>Genomic evolution and insights into agronomic trait innovations of Sesamum species.</title>
        <authorList>
            <person name="Miao H."/>
            <person name="Wang L."/>
            <person name="Qu L."/>
            <person name="Liu H."/>
            <person name="Sun Y."/>
            <person name="Le M."/>
            <person name="Wang Q."/>
            <person name="Wei S."/>
            <person name="Zheng Y."/>
            <person name="Lin W."/>
            <person name="Duan Y."/>
            <person name="Cao H."/>
            <person name="Xiong S."/>
            <person name="Wang X."/>
            <person name="Wei L."/>
            <person name="Li C."/>
            <person name="Ma Q."/>
            <person name="Ju M."/>
            <person name="Zhao R."/>
            <person name="Li G."/>
            <person name="Mu C."/>
            <person name="Tian Q."/>
            <person name="Mei H."/>
            <person name="Zhang T."/>
            <person name="Gao T."/>
            <person name="Zhang H."/>
        </authorList>
    </citation>
    <scope>NUCLEOTIDE SEQUENCE</scope>
    <source>
        <strain evidence="1">KEN1</strain>
    </source>
</reference>
<accession>A0AAW2VTH8</accession>
<dbReference type="AlphaFoldDB" id="A0AAW2VTH8"/>
<name>A0AAW2VTH8_9LAMI</name>
<reference evidence="1" key="1">
    <citation type="submission" date="2020-06" db="EMBL/GenBank/DDBJ databases">
        <authorList>
            <person name="Li T."/>
            <person name="Hu X."/>
            <person name="Zhang T."/>
            <person name="Song X."/>
            <person name="Zhang H."/>
            <person name="Dai N."/>
            <person name="Sheng W."/>
            <person name="Hou X."/>
            <person name="Wei L."/>
        </authorList>
    </citation>
    <scope>NUCLEOTIDE SEQUENCE</scope>
    <source>
        <strain evidence="1">KEN1</strain>
        <tissue evidence="1">Leaf</tissue>
    </source>
</reference>
<comment type="caution">
    <text evidence="1">The sequence shown here is derived from an EMBL/GenBank/DDBJ whole genome shotgun (WGS) entry which is preliminary data.</text>
</comment>
<proteinExistence type="predicted"/>
<protein>
    <submittedName>
        <fullName evidence="1">Uncharacterized protein</fullName>
    </submittedName>
</protein>
<dbReference type="EMBL" id="JACGWN010000009">
    <property type="protein sequence ID" value="KAL0432329.1"/>
    <property type="molecule type" value="Genomic_DNA"/>
</dbReference>
<organism evidence="1">
    <name type="scientific">Sesamum latifolium</name>
    <dbReference type="NCBI Taxonomy" id="2727402"/>
    <lineage>
        <taxon>Eukaryota</taxon>
        <taxon>Viridiplantae</taxon>
        <taxon>Streptophyta</taxon>
        <taxon>Embryophyta</taxon>
        <taxon>Tracheophyta</taxon>
        <taxon>Spermatophyta</taxon>
        <taxon>Magnoliopsida</taxon>
        <taxon>eudicotyledons</taxon>
        <taxon>Gunneridae</taxon>
        <taxon>Pentapetalae</taxon>
        <taxon>asterids</taxon>
        <taxon>lamiids</taxon>
        <taxon>Lamiales</taxon>
        <taxon>Pedaliaceae</taxon>
        <taxon>Sesamum</taxon>
    </lineage>
</organism>
<sequence>MRIMYSQIRKTLCSKLVIKSPLPKQGRHGKEDVVNSLMRKPNVNEEYKEAFRTKSYIEICNKVQDQLEIRSLTSGDLDLDHDHDDEEGRQYLRLSEYLLQPPHQRNPNFHVCSHLESPPIPPQLLQD</sequence>
<gene>
    <name evidence="1" type="ORF">Slati_2567200</name>
</gene>
<evidence type="ECO:0000313" key="1">
    <source>
        <dbReference type="EMBL" id="KAL0432329.1"/>
    </source>
</evidence>